<feature type="region of interest" description="Disordered" evidence="1">
    <location>
        <begin position="61"/>
        <end position="81"/>
    </location>
</feature>
<dbReference type="AlphaFoldDB" id="A0A091WXI9"/>
<accession>A0A091WXI9</accession>
<dbReference type="EMBL" id="KL411360">
    <property type="protein sequence ID" value="KFR06091.1"/>
    <property type="molecule type" value="Genomic_DNA"/>
</dbReference>
<reference evidence="2 3" key="1">
    <citation type="submission" date="2014-04" db="EMBL/GenBank/DDBJ databases">
        <title>Genome evolution of avian class.</title>
        <authorList>
            <person name="Zhang G."/>
            <person name="Li C."/>
        </authorList>
    </citation>
    <scope>NUCLEOTIDE SEQUENCE [LARGE SCALE GENOMIC DNA]</scope>
    <source>
        <strain evidence="2">BGI_Y956</strain>
    </source>
</reference>
<organism evidence="2 3">
    <name type="scientific">Nipponia nippon</name>
    <name type="common">Crested ibis</name>
    <name type="synonym">Ibis nippon</name>
    <dbReference type="NCBI Taxonomy" id="128390"/>
    <lineage>
        <taxon>Eukaryota</taxon>
        <taxon>Metazoa</taxon>
        <taxon>Chordata</taxon>
        <taxon>Craniata</taxon>
        <taxon>Vertebrata</taxon>
        <taxon>Euteleostomi</taxon>
        <taxon>Archelosauria</taxon>
        <taxon>Archosauria</taxon>
        <taxon>Dinosauria</taxon>
        <taxon>Saurischia</taxon>
        <taxon>Theropoda</taxon>
        <taxon>Coelurosauria</taxon>
        <taxon>Aves</taxon>
        <taxon>Neognathae</taxon>
        <taxon>Neoaves</taxon>
        <taxon>Aequornithes</taxon>
        <taxon>Pelecaniformes</taxon>
        <taxon>Threskiornithidae</taxon>
        <taxon>Nipponia</taxon>
    </lineage>
</organism>
<gene>
    <name evidence="2" type="ORF">Y956_15706</name>
</gene>
<name>A0A091WXI9_NIPNI</name>
<feature type="non-terminal residue" evidence="2">
    <location>
        <position position="81"/>
    </location>
</feature>
<protein>
    <submittedName>
        <fullName evidence="2">Uncharacterized protein</fullName>
    </submittedName>
</protein>
<proteinExistence type="predicted"/>
<feature type="non-terminal residue" evidence="2">
    <location>
        <position position="1"/>
    </location>
</feature>
<dbReference type="Proteomes" id="UP000053283">
    <property type="component" value="Unassembled WGS sequence"/>
</dbReference>
<sequence length="81" mass="8715">SAQPPGFALRLQQGEDIAFAHRPLDVADDGAARIVHELHTHLRRRKGLSLAATISRPGTARPTHLRALPLGTGPAQHLGYL</sequence>
<evidence type="ECO:0000313" key="3">
    <source>
        <dbReference type="Proteomes" id="UP000053283"/>
    </source>
</evidence>
<keyword evidence="3" id="KW-1185">Reference proteome</keyword>
<evidence type="ECO:0000256" key="1">
    <source>
        <dbReference type="SAM" id="MobiDB-lite"/>
    </source>
</evidence>
<evidence type="ECO:0000313" key="2">
    <source>
        <dbReference type="EMBL" id="KFR06091.1"/>
    </source>
</evidence>